<proteinExistence type="predicted"/>
<dbReference type="EMBL" id="JABWDY010042678">
    <property type="protein sequence ID" value="KAF5176487.1"/>
    <property type="molecule type" value="Genomic_DNA"/>
</dbReference>
<sequence length="59" mass="6233">MELEASLNPTDRSRHPSEGHTPTPLPYKDGGGEVDGNGDSIDVSMATLASLSVLNIRLL</sequence>
<dbReference type="AlphaFoldDB" id="A0A7J6UV83"/>
<organism evidence="2 3">
    <name type="scientific">Thalictrum thalictroides</name>
    <name type="common">Rue-anemone</name>
    <name type="synonym">Anemone thalictroides</name>
    <dbReference type="NCBI Taxonomy" id="46969"/>
    <lineage>
        <taxon>Eukaryota</taxon>
        <taxon>Viridiplantae</taxon>
        <taxon>Streptophyta</taxon>
        <taxon>Embryophyta</taxon>
        <taxon>Tracheophyta</taxon>
        <taxon>Spermatophyta</taxon>
        <taxon>Magnoliopsida</taxon>
        <taxon>Ranunculales</taxon>
        <taxon>Ranunculaceae</taxon>
        <taxon>Thalictroideae</taxon>
        <taxon>Thalictrum</taxon>
    </lineage>
</organism>
<evidence type="ECO:0000313" key="2">
    <source>
        <dbReference type="EMBL" id="KAF5176487.1"/>
    </source>
</evidence>
<reference evidence="2 3" key="1">
    <citation type="submission" date="2020-06" db="EMBL/GenBank/DDBJ databases">
        <title>Transcriptomic and genomic resources for Thalictrum thalictroides and T. hernandezii: Facilitating candidate gene discovery in an emerging model plant lineage.</title>
        <authorList>
            <person name="Arias T."/>
            <person name="Riano-Pachon D.M."/>
            <person name="Di Stilio V.S."/>
        </authorList>
    </citation>
    <scope>NUCLEOTIDE SEQUENCE [LARGE SCALE GENOMIC DNA]</scope>
    <source>
        <strain evidence="3">cv. WT478/WT964</strain>
        <tissue evidence="2">Leaves</tissue>
    </source>
</reference>
<evidence type="ECO:0000313" key="3">
    <source>
        <dbReference type="Proteomes" id="UP000554482"/>
    </source>
</evidence>
<name>A0A7J6UV83_THATH</name>
<feature type="region of interest" description="Disordered" evidence="1">
    <location>
        <begin position="1"/>
        <end position="38"/>
    </location>
</feature>
<evidence type="ECO:0000256" key="1">
    <source>
        <dbReference type="SAM" id="MobiDB-lite"/>
    </source>
</evidence>
<protein>
    <submittedName>
        <fullName evidence="2">Uncharacterized protein</fullName>
    </submittedName>
</protein>
<comment type="caution">
    <text evidence="2">The sequence shown here is derived from an EMBL/GenBank/DDBJ whole genome shotgun (WGS) entry which is preliminary data.</text>
</comment>
<dbReference type="Proteomes" id="UP000554482">
    <property type="component" value="Unassembled WGS sequence"/>
</dbReference>
<accession>A0A7J6UV83</accession>
<gene>
    <name evidence="2" type="ORF">FRX31_033927</name>
</gene>
<keyword evidence="3" id="KW-1185">Reference proteome</keyword>